<sequence length="344" mass="37275">MMHGLERPYEFTGLDAQRNHRIGMLVVARSFAAPKVRRRRGRGQEHEPARLVDRHRCPDIGVAGLDAVALERLEGPARLTATRIECAHHAARRIDAAVVADRGADHDDAASDRRRRGDLEFAGPFQPHADLELDLATLTETGTGNAGPRIERNQADVVRAHEDARPASGIRGRVVIDPVRDTAADIAIGRTLIGRDLRIEAPFLRAGAGIERDHLVEGRAEDQAVLDEQRRCLEFGSPHHFGRARNEIAGVIFEGANELADIVGRDLSQGREARAAGIAAPAFPGGAGGHRKQQERNERRRNSQAGPQTPASPYFGFLAGSLGRAPPHGSYFSFGSGMRSSAAL</sequence>
<reference evidence="2" key="1">
    <citation type="journal article" date="2013" name="PLoS Pathog.">
        <title>Mutualistic Co-evolution of Type III Effector Genes in Sinorhizobium fredii and Bradyrhizobium japonicum.</title>
        <authorList>
            <person name="Kimbrel J.A."/>
            <person name="Thomas W.J."/>
            <person name="Jiang Y."/>
            <person name="Creason A.L."/>
            <person name="Thireault C.A."/>
            <person name="Sachs J.L."/>
            <person name="Chang J.H."/>
        </authorList>
    </citation>
    <scope>NUCLEOTIDE SEQUENCE</scope>
    <source>
        <strain evidence="2">USDA124</strain>
    </source>
</reference>
<accession>M4PSN5</accession>
<feature type="compositionally biased region" description="Basic and acidic residues" evidence="1">
    <location>
        <begin position="292"/>
        <end position="301"/>
    </location>
</feature>
<feature type="region of interest" description="Disordered" evidence="1">
    <location>
        <begin position="101"/>
        <end position="123"/>
    </location>
</feature>
<dbReference type="EMBL" id="JX135542">
    <property type="protein sequence ID" value="AGH10059.1"/>
    <property type="molecule type" value="Genomic_DNA"/>
</dbReference>
<evidence type="ECO:0000313" key="2">
    <source>
        <dbReference type="EMBL" id="AGH10059.1"/>
    </source>
</evidence>
<feature type="compositionally biased region" description="Basic and acidic residues" evidence="1">
    <location>
        <begin position="102"/>
        <end position="119"/>
    </location>
</feature>
<name>M4PSN5_BRAJP</name>
<organism evidence="2">
    <name type="scientific">Bradyrhizobium japonicum</name>
    <dbReference type="NCBI Taxonomy" id="375"/>
    <lineage>
        <taxon>Bacteria</taxon>
        <taxon>Pseudomonadati</taxon>
        <taxon>Pseudomonadota</taxon>
        <taxon>Alphaproteobacteria</taxon>
        <taxon>Hyphomicrobiales</taxon>
        <taxon>Nitrobacteraceae</taxon>
        <taxon>Bradyrhizobium</taxon>
    </lineage>
</organism>
<gene>
    <name evidence="2" type="primary">nopBD</name>
</gene>
<feature type="region of interest" description="Disordered" evidence="1">
    <location>
        <begin position="279"/>
        <end position="319"/>
    </location>
</feature>
<dbReference type="AlphaFoldDB" id="M4PSN5"/>
<protein>
    <submittedName>
        <fullName evidence="2">Type III effector NopBD</fullName>
    </submittedName>
</protein>
<proteinExistence type="predicted"/>
<evidence type="ECO:0000256" key="1">
    <source>
        <dbReference type="SAM" id="MobiDB-lite"/>
    </source>
</evidence>